<accession>D7DYM2</accession>
<dbReference type="eggNOG" id="ENOG5033F6B">
    <property type="taxonomic scope" value="Bacteria"/>
</dbReference>
<gene>
    <name evidence="1" type="ordered locus">Aazo_0229</name>
</gene>
<dbReference type="KEGG" id="naz:Aazo_0229"/>
<sequence>MNYCPCCSDLLLQHIRRSETYWFCRTYWQEMPVVKRHLSSSLSETILGKVPRKPHKHSFLGGFK</sequence>
<dbReference type="HOGENOM" id="CLU_192773_1_0_3"/>
<name>D7DYM2_NOSA0</name>
<evidence type="ECO:0000313" key="2">
    <source>
        <dbReference type="Proteomes" id="UP000001511"/>
    </source>
</evidence>
<proteinExistence type="predicted"/>
<dbReference type="Proteomes" id="UP000001511">
    <property type="component" value="Chromosome"/>
</dbReference>
<evidence type="ECO:0000313" key="1">
    <source>
        <dbReference type="EMBL" id="ADI62845.1"/>
    </source>
</evidence>
<reference evidence="1 2" key="1">
    <citation type="journal article" date="2010" name="PLoS ONE">
        <title>Genome erosion in a nitrogen-fixing vertically transmitted endosymbiotic multicellular cyanobacterium.</title>
        <authorList>
            <person name="Ran L."/>
            <person name="Larsson J."/>
            <person name="Vigil-Stenman T."/>
            <person name="Nylander J.A."/>
            <person name="Ininbergs K."/>
            <person name="Zheng W.W."/>
            <person name="Lapidus A."/>
            <person name="Lowry S."/>
            <person name="Haselkorn R."/>
            <person name="Bergman B."/>
        </authorList>
    </citation>
    <scope>NUCLEOTIDE SEQUENCE [LARGE SCALE GENOMIC DNA]</scope>
    <source>
        <strain evidence="1 2">0708</strain>
    </source>
</reference>
<protein>
    <submittedName>
        <fullName evidence="1">Uncharacterized protein</fullName>
    </submittedName>
</protein>
<dbReference type="EMBL" id="CP002059">
    <property type="protein sequence ID" value="ADI62845.1"/>
    <property type="molecule type" value="Genomic_DNA"/>
</dbReference>
<dbReference type="OrthoDB" id="495562at2"/>
<dbReference type="AlphaFoldDB" id="D7DYM2"/>
<keyword evidence="2" id="KW-1185">Reference proteome</keyword>
<organism evidence="1 2">
    <name type="scientific">Nostoc azollae (strain 0708)</name>
    <name type="common">Anabaena azollae (strain 0708)</name>
    <dbReference type="NCBI Taxonomy" id="551115"/>
    <lineage>
        <taxon>Bacteria</taxon>
        <taxon>Bacillati</taxon>
        <taxon>Cyanobacteriota</taxon>
        <taxon>Cyanophyceae</taxon>
        <taxon>Nostocales</taxon>
        <taxon>Nostocaceae</taxon>
        <taxon>Trichormus</taxon>
    </lineage>
</organism>